<evidence type="ECO:0008006" key="4">
    <source>
        <dbReference type="Google" id="ProtNLM"/>
    </source>
</evidence>
<keyword evidence="3" id="KW-1185">Reference proteome</keyword>
<evidence type="ECO:0000313" key="2">
    <source>
        <dbReference type="EMBL" id="RYR50949.1"/>
    </source>
</evidence>
<comment type="caution">
    <text evidence="2">The sequence shown here is derived from an EMBL/GenBank/DDBJ whole genome shotgun (WGS) entry which is preliminary data.</text>
</comment>
<protein>
    <recommendedName>
        <fullName evidence="4">Zinc finger PMZ-type domain-containing protein</fullName>
    </recommendedName>
</protein>
<evidence type="ECO:0000313" key="3">
    <source>
        <dbReference type="Proteomes" id="UP000289738"/>
    </source>
</evidence>
<organism evidence="2 3">
    <name type="scientific">Arachis hypogaea</name>
    <name type="common">Peanut</name>
    <dbReference type="NCBI Taxonomy" id="3818"/>
    <lineage>
        <taxon>Eukaryota</taxon>
        <taxon>Viridiplantae</taxon>
        <taxon>Streptophyta</taxon>
        <taxon>Embryophyta</taxon>
        <taxon>Tracheophyta</taxon>
        <taxon>Spermatophyta</taxon>
        <taxon>Magnoliopsida</taxon>
        <taxon>eudicotyledons</taxon>
        <taxon>Gunneridae</taxon>
        <taxon>Pentapetalae</taxon>
        <taxon>rosids</taxon>
        <taxon>fabids</taxon>
        <taxon>Fabales</taxon>
        <taxon>Fabaceae</taxon>
        <taxon>Papilionoideae</taxon>
        <taxon>50 kb inversion clade</taxon>
        <taxon>dalbergioids sensu lato</taxon>
        <taxon>Dalbergieae</taxon>
        <taxon>Pterocarpus clade</taxon>
        <taxon>Arachis</taxon>
    </lineage>
</organism>
<sequence length="228" mass="26099">MISDNKEDFEAMYEAGDEDEDVDVGGVADPEDREFRIGIEYSSRKSIITAIRSTLSLEKSTTMFISLRYRRSMQNARRMTVGATSLSKPAWYKKRLLGDTEIQGRHFQVERLPCQHVIAYYTNQCLDWKVYVNDVHKMSEVRNVYKNKFLPLGDPETWPAFLGPTLVTNHTLRQTSKCRPKLTRYLNEMDSRKMRGSRICRLSGRQGHSHNRCPQRAGQSGVSGSGGP</sequence>
<accession>A0A445CJ44</accession>
<dbReference type="Proteomes" id="UP000289738">
    <property type="component" value="Chromosome A06"/>
</dbReference>
<feature type="region of interest" description="Disordered" evidence="1">
    <location>
        <begin position="204"/>
        <end position="228"/>
    </location>
</feature>
<dbReference type="EMBL" id="SDMP01000006">
    <property type="protein sequence ID" value="RYR50949.1"/>
    <property type="molecule type" value="Genomic_DNA"/>
</dbReference>
<dbReference type="AlphaFoldDB" id="A0A445CJ44"/>
<reference evidence="2 3" key="1">
    <citation type="submission" date="2019-01" db="EMBL/GenBank/DDBJ databases">
        <title>Sequencing of cultivated peanut Arachis hypogaea provides insights into genome evolution and oil improvement.</title>
        <authorList>
            <person name="Chen X."/>
        </authorList>
    </citation>
    <scope>NUCLEOTIDE SEQUENCE [LARGE SCALE GENOMIC DNA]</scope>
    <source>
        <strain evidence="3">cv. Fuhuasheng</strain>
        <tissue evidence="2">Leaves</tissue>
    </source>
</reference>
<gene>
    <name evidence="2" type="ORF">Ahy_A06g025991</name>
</gene>
<proteinExistence type="predicted"/>
<name>A0A445CJ44_ARAHY</name>
<evidence type="ECO:0000256" key="1">
    <source>
        <dbReference type="SAM" id="MobiDB-lite"/>
    </source>
</evidence>